<name>A0A285X9S6_9FLAO</name>
<dbReference type="EMBL" id="OCMF01000006">
    <property type="protein sequence ID" value="SOC81534.1"/>
    <property type="molecule type" value="Genomic_DNA"/>
</dbReference>
<evidence type="ECO:0000313" key="1">
    <source>
        <dbReference type="EMBL" id="SOC81534.1"/>
    </source>
</evidence>
<sequence length="66" mass="7653">MEPGAAPREKVQQVNQPVRLAQRKKMWHSHLTLSRFGTLKGLKKDTFKNVIFSTLIPWFSKMSKKA</sequence>
<protein>
    <submittedName>
        <fullName evidence="1">Uncharacterized protein</fullName>
    </submittedName>
</protein>
<dbReference type="Proteomes" id="UP000219193">
    <property type="component" value="Unassembled WGS sequence"/>
</dbReference>
<keyword evidence="2" id="KW-1185">Reference proteome</keyword>
<dbReference type="AlphaFoldDB" id="A0A285X9S6"/>
<evidence type="ECO:0000313" key="2">
    <source>
        <dbReference type="Proteomes" id="UP000219193"/>
    </source>
</evidence>
<reference evidence="2" key="1">
    <citation type="submission" date="2017-09" db="EMBL/GenBank/DDBJ databases">
        <authorList>
            <person name="Varghese N."/>
            <person name="Submissions S."/>
        </authorList>
    </citation>
    <scope>NUCLEOTIDE SEQUENCE [LARGE SCALE GENOMIC DNA]</scope>
    <source>
        <strain evidence="2">CGMCC 1.12641</strain>
    </source>
</reference>
<organism evidence="1 2">
    <name type="scientific">Salinimicrobium sediminis</name>
    <dbReference type="NCBI Taxonomy" id="1343891"/>
    <lineage>
        <taxon>Bacteria</taxon>
        <taxon>Pseudomonadati</taxon>
        <taxon>Bacteroidota</taxon>
        <taxon>Flavobacteriia</taxon>
        <taxon>Flavobacteriales</taxon>
        <taxon>Flavobacteriaceae</taxon>
        <taxon>Salinimicrobium</taxon>
    </lineage>
</organism>
<gene>
    <name evidence="1" type="ORF">SAMN06296241_3111</name>
</gene>
<accession>A0A285X9S6</accession>
<proteinExistence type="predicted"/>